<accession>A0A4Y9ZJS3</accession>
<comment type="caution">
    <text evidence="2">The sequence shown here is derived from an EMBL/GenBank/DDBJ whole genome shotgun (WGS) entry which is preliminary data.</text>
</comment>
<dbReference type="STRING" id="135208.A0A4Y9ZJS3"/>
<keyword evidence="1" id="KW-0732">Signal</keyword>
<dbReference type="EMBL" id="SFCI01002446">
    <property type="protein sequence ID" value="TFY73898.1"/>
    <property type="molecule type" value="Genomic_DNA"/>
</dbReference>
<dbReference type="Proteomes" id="UP000298061">
    <property type="component" value="Unassembled WGS sequence"/>
</dbReference>
<gene>
    <name evidence="2" type="ORF">EWM64_g10114</name>
</gene>
<dbReference type="AlphaFoldDB" id="A0A4Y9ZJS3"/>
<feature type="signal peptide" evidence="1">
    <location>
        <begin position="1"/>
        <end position="22"/>
    </location>
</feature>
<keyword evidence="3" id="KW-1185">Reference proteome</keyword>
<reference evidence="2 3" key="1">
    <citation type="submission" date="2019-02" db="EMBL/GenBank/DDBJ databases">
        <title>Genome sequencing of the rare red list fungi Hericium alpestre (H. flagellum).</title>
        <authorList>
            <person name="Buettner E."/>
            <person name="Kellner H."/>
        </authorList>
    </citation>
    <scope>NUCLEOTIDE SEQUENCE [LARGE SCALE GENOMIC DNA]</scope>
    <source>
        <strain evidence="2 3">DSM 108284</strain>
    </source>
</reference>
<sequence length="140" mass="14268">MLFNKSLFASVLVVALSSQAYAHAVISPAIQVTGTPVRKNAVKPSTNAPCGKNVDIAASASTAQTVAANGDSFSVTVQNFNNGKDGSRQIVAAKMQVDTTGTGTSFKTGGTVTTNGDLVRAAHVCALAILTDDFRVAGSH</sequence>
<feature type="chain" id="PRO_5021208749" description="Pectate lyase" evidence="1">
    <location>
        <begin position="23"/>
        <end position="140"/>
    </location>
</feature>
<dbReference type="OrthoDB" id="3241054at2759"/>
<organism evidence="2 3">
    <name type="scientific">Hericium alpestre</name>
    <dbReference type="NCBI Taxonomy" id="135208"/>
    <lineage>
        <taxon>Eukaryota</taxon>
        <taxon>Fungi</taxon>
        <taxon>Dikarya</taxon>
        <taxon>Basidiomycota</taxon>
        <taxon>Agaricomycotina</taxon>
        <taxon>Agaricomycetes</taxon>
        <taxon>Russulales</taxon>
        <taxon>Hericiaceae</taxon>
        <taxon>Hericium</taxon>
    </lineage>
</organism>
<evidence type="ECO:0000256" key="1">
    <source>
        <dbReference type="SAM" id="SignalP"/>
    </source>
</evidence>
<name>A0A4Y9ZJS3_9AGAM</name>
<protein>
    <recommendedName>
        <fullName evidence="4">Pectate lyase</fullName>
    </recommendedName>
</protein>
<evidence type="ECO:0008006" key="4">
    <source>
        <dbReference type="Google" id="ProtNLM"/>
    </source>
</evidence>
<evidence type="ECO:0000313" key="2">
    <source>
        <dbReference type="EMBL" id="TFY73898.1"/>
    </source>
</evidence>
<proteinExistence type="predicted"/>
<evidence type="ECO:0000313" key="3">
    <source>
        <dbReference type="Proteomes" id="UP000298061"/>
    </source>
</evidence>